<organism evidence="1 2">
    <name type="scientific">Enterococcus mundtii</name>
    <dbReference type="NCBI Taxonomy" id="53346"/>
    <lineage>
        <taxon>Bacteria</taxon>
        <taxon>Bacillati</taxon>
        <taxon>Bacillota</taxon>
        <taxon>Bacilli</taxon>
        <taxon>Lactobacillales</taxon>
        <taxon>Enterococcaceae</taxon>
        <taxon>Enterococcus</taxon>
    </lineage>
</organism>
<dbReference type="Proteomes" id="UP000509460">
    <property type="component" value="Chromosome"/>
</dbReference>
<name>A0AAI8WDY3_ENTMU</name>
<dbReference type="EMBL" id="AP019810">
    <property type="protein sequence ID" value="BBM14977.1"/>
    <property type="molecule type" value="Genomic_DNA"/>
</dbReference>
<gene>
    <name evidence="1" type="ORF">EM151A_1785</name>
</gene>
<dbReference type="RefSeq" id="WP_178946596.1">
    <property type="nucleotide sequence ID" value="NZ_AP019810.1"/>
</dbReference>
<reference evidence="1 2" key="1">
    <citation type="submission" date="2019-07" db="EMBL/GenBank/DDBJ databases">
        <title>antibiotic susceptibility of plant-derived lactic acid bacteria.</title>
        <authorList>
            <person name="Sugiyama M."/>
            <person name="Noda M."/>
        </authorList>
    </citation>
    <scope>NUCLEOTIDE SEQUENCE [LARGE SCALE GENOMIC DNA]</scope>
    <source>
        <strain evidence="1 2">15-1A</strain>
    </source>
</reference>
<sequence>MSKLKVEDNVFYKGDEGIIREVMIDGKEDFYRVDVSKKSIHYLYEDELDLVTQKLNDNQKVVLEWLKEKYTYTDIGAIELFWRLKVNSTKEKYRYRDVYMSYKNMTNSEQLQILAAFAQWALEQEAVNEK</sequence>
<accession>A0AAI8WDY3</accession>
<evidence type="ECO:0000313" key="2">
    <source>
        <dbReference type="Proteomes" id="UP000509460"/>
    </source>
</evidence>
<evidence type="ECO:0000313" key="1">
    <source>
        <dbReference type="EMBL" id="BBM14977.1"/>
    </source>
</evidence>
<protein>
    <submittedName>
        <fullName evidence="1">Uncharacterized protein</fullName>
    </submittedName>
</protein>
<dbReference type="AlphaFoldDB" id="A0AAI8WDY3"/>
<proteinExistence type="predicted"/>